<sequence>MTYVIGDMVLEYRSDLQNVHDDKFRDKWSSPFFIHKVLDNGSYILRTNSEKVLNSRSVHDNTGAYLVTENAVTEIDQPMNNEIITQYDNTLTMYAVDIFTTLEEQDHVIDHD</sequence>
<dbReference type="AlphaFoldDB" id="A0A397IGR0"/>
<accession>A0A397IGR0</accession>
<evidence type="ECO:0000313" key="2">
    <source>
        <dbReference type="Proteomes" id="UP000266861"/>
    </source>
</evidence>
<dbReference type="EMBL" id="PQFF01000202">
    <property type="protein sequence ID" value="RHZ75139.1"/>
    <property type="molecule type" value="Genomic_DNA"/>
</dbReference>
<comment type="caution">
    <text evidence="1">The sequence shown here is derived from an EMBL/GenBank/DDBJ whole genome shotgun (WGS) entry which is preliminary data.</text>
</comment>
<reference evidence="1 2" key="1">
    <citation type="submission" date="2018-08" db="EMBL/GenBank/DDBJ databases">
        <title>Genome and evolution of the arbuscular mycorrhizal fungus Diversispora epigaea (formerly Glomus versiforme) and its bacterial endosymbionts.</title>
        <authorList>
            <person name="Sun X."/>
            <person name="Fei Z."/>
            <person name="Harrison M."/>
        </authorList>
    </citation>
    <scope>NUCLEOTIDE SEQUENCE [LARGE SCALE GENOMIC DNA]</scope>
    <source>
        <strain evidence="1 2">IT104</strain>
    </source>
</reference>
<protein>
    <submittedName>
        <fullName evidence="1">Uncharacterized protein</fullName>
    </submittedName>
</protein>
<gene>
    <name evidence="1" type="ORF">Glove_217g129</name>
</gene>
<name>A0A397IGR0_9GLOM</name>
<evidence type="ECO:0000313" key="1">
    <source>
        <dbReference type="EMBL" id="RHZ75139.1"/>
    </source>
</evidence>
<dbReference type="Proteomes" id="UP000266861">
    <property type="component" value="Unassembled WGS sequence"/>
</dbReference>
<proteinExistence type="predicted"/>
<organism evidence="1 2">
    <name type="scientific">Diversispora epigaea</name>
    <dbReference type="NCBI Taxonomy" id="1348612"/>
    <lineage>
        <taxon>Eukaryota</taxon>
        <taxon>Fungi</taxon>
        <taxon>Fungi incertae sedis</taxon>
        <taxon>Mucoromycota</taxon>
        <taxon>Glomeromycotina</taxon>
        <taxon>Glomeromycetes</taxon>
        <taxon>Diversisporales</taxon>
        <taxon>Diversisporaceae</taxon>
        <taxon>Diversispora</taxon>
    </lineage>
</organism>
<keyword evidence="2" id="KW-1185">Reference proteome</keyword>
<dbReference type="OrthoDB" id="5425374at2759"/>